<dbReference type="AlphaFoldDB" id="A0A1M6SH24"/>
<evidence type="ECO:0000256" key="1">
    <source>
        <dbReference type="SAM" id="SignalP"/>
    </source>
</evidence>
<sequence length="229" mass="26566">MVFRYFILFIIVLLLSTKPAFAGIDPGRVAAIELASDQAKKALKSQEKAQLLMTTGHAWIKEEVEATTDFQREFNDYLDKFHDVLSIAAEIYGIYYEVTQTSKNVKALGEVLSDSPSNALAVAFSTRRNVVYRNIVRTTLDVIMDIRKVCFEKSKMTEEEKNKVISSIRPKLRTINKQLRQLTLTLRYTSFLDVWNELMDRAYYLNPATKHDIITRCRRQWWNNAKSVR</sequence>
<accession>A0A1M6SH24</accession>
<gene>
    <name evidence="2" type="ORF">SAMN05216463_103178</name>
</gene>
<proteinExistence type="predicted"/>
<dbReference type="Proteomes" id="UP000184130">
    <property type="component" value="Unassembled WGS sequence"/>
</dbReference>
<reference evidence="2 3" key="1">
    <citation type="submission" date="2016-11" db="EMBL/GenBank/DDBJ databases">
        <authorList>
            <person name="Jaros S."/>
            <person name="Januszkiewicz K."/>
            <person name="Wedrychowicz H."/>
        </authorList>
    </citation>
    <scope>NUCLEOTIDE SEQUENCE [LARGE SCALE GENOMIC DNA]</scope>
    <source>
        <strain evidence="2 3">KHT3</strain>
    </source>
</reference>
<protein>
    <submittedName>
        <fullName evidence="2">Uncharacterized protein</fullName>
    </submittedName>
</protein>
<evidence type="ECO:0000313" key="2">
    <source>
        <dbReference type="EMBL" id="SHK43798.1"/>
    </source>
</evidence>
<dbReference type="EMBL" id="FRBD01000003">
    <property type="protein sequence ID" value="SHK43798.1"/>
    <property type="molecule type" value="Genomic_DNA"/>
</dbReference>
<feature type="chain" id="PRO_5012116058" evidence="1">
    <location>
        <begin position="23"/>
        <end position="229"/>
    </location>
</feature>
<evidence type="ECO:0000313" key="3">
    <source>
        <dbReference type="Proteomes" id="UP000184130"/>
    </source>
</evidence>
<name>A0A1M6SH24_XYLRU</name>
<feature type="signal peptide" evidence="1">
    <location>
        <begin position="1"/>
        <end position="22"/>
    </location>
</feature>
<organism evidence="2 3">
    <name type="scientific">Xylanibacter ruminicola</name>
    <name type="common">Prevotella ruminicola</name>
    <dbReference type="NCBI Taxonomy" id="839"/>
    <lineage>
        <taxon>Bacteria</taxon>
        <taxon>Pseudomonadati</taxon>
        <taxon>Bacteroidota</taxon>
        <taxon>Bacteroidia</taxon>
        <taxon>Bacteroidales</taxon>
        <taxon>Prevotellaceae</taxon>
        <taxon>Xylanibacter</taxon>
    </lineage>
</organism>
<keyword evidence="1" id="KW-0732">Signal</keyword>